<evidence type="ECO:0000256" key="5">
    <source>
        <dbReference type="ARBA" id="ARBA00022840"/>
    </source>
</evidence>
<dbReference type="GO" id="GO:0016226">
    <property type="term" value="P:iron-sulfur cluster assembly"/>
    <property type="evidence" value="ECO:0007669"/>
    <property type="project" value="InterPro"/>
</dbReference>
<dbReference type="SUPFAM" id="SSF52540">
    <property type="entry name" value="P-loop containing nucleoside triphosphate hydrolases"/>
    <property type="match status" value="1"/>
</dbReference>
<keyword evidence="5 9" id="KW-0067">ATP-binding</keyword>
<dbReference type="GO" id="GO:0016887">
    <property type="term" value="F:ATP hydrolysis activity"/>
    <property type="evidence" value="ECO:0007669"/>
    <property type="project" value="UniProtKB-UniRule"/>
</dbReference>
<comment type="function">
    <text evidence="9">Binds and transfers iron-sulfur (Fe-S) clusters to target apoproteins. Can hydrolyze ATP.</text>
</comment>
<dbReference type="Proteomes" id="UP000594034">
    <property type="component" value="Chromosome"/>
</dbReference>
<comment type="similarity">
    <text evidence="1">In the N-terminal section; belongs to the MIP18 family.</text>
</comment>
<dbReference type="PANTHER" id="PTHR42961">
    <property type="entry name" value="IRON-SULFUR PROTEIN NUBPL"/>
    <property type="match status" value="1"/>
</dbReference>
<keyword evidence="4 9" id="KW-0547">Nucleotide-binding</keyword>
<reference evidence="11 12" key="1">
    <citation type="submission" date="2019-05" db="EMBL/GenBank/DDBJ databases">
        <title>OXA-830, a novel chromosomally encoded expanded-spectrum class D beta-lactamase in Aeromonas simiae.</title>
        <authorList>
            <person name="Zhou W."/>
            <person name="Chen Q."/>
        </authorList>
    </citation>
    <scope>NUCLEOTIDE SEQUENCE [LARGE SCALE GENOMIC DNA]</scope>
    <source>
        <strain evidence="11 12">A6</strain>
    </source>
</reference>
<keyword evidence="12" id="KW-1185">Reference proteome</keyword>
<comment type="similarity">
    <text evidence="8 9">Belongs to the Mrp/NBP35 ATP-binding proteins family.</text>
</comment>
<dbReference type="EMBL" id="CP040449">
    <property type="protein sequence ID" value="QFI54657.1"/>
    <property type="molecule type" value="Genomic_DNA"/>
</dbReference>
<dbReference type="KEGG" id="asim:FE240_08095"/>
<evidence type="ECO:0000256" key="4">
    <source>
        <dbReference type="ARBA" id="ARBA00022741"/>
    </source>
</evidence>
<accession>A0A5J6WWW7</accession>
<dbReference type="GO" id="GO:0140663">
    <property type="term" value="F:ATP-dependent FeS chaperone activity"/>
    <property type="evidence" value="ECO:0007669"/>
    <property type="project" value="InterPro"/>
</dbReference>
<dbReference type="PANTHER" id="PTHR42961:SF2">
    <property type="entry name" value="IRON-SULFUR PROTEIN NUBPL"/>
    <property type="match status" value="1"/>
</dbReference>
<dbReference type="InterPro" id="IPR033756">
    <property type="entry name" value="YlxH/NBP35"/>
</dbReference>
<feature type="domain" description="MIP18 family-like" evidence="10">
    <location>
        <begin position="59"/>
        <end position="113"/>
    </location>
</feature>
<dbReference type="Pfam" id="PF10609">
    <property type="entry name" value="ParA"/>
    <property type="match status" value="1"/>
</dbReference>
<evidence type="ECO:0000256" key="9">
    <source>
        <dbReference type="HAMAP-Rule" id="MF_02040"/>
    </source>
</evidence>
<evidence type="ECO:0000313" key="12">
    <source>
        <dbReference type="Proteomes" id="UP000594034"/>
    </source>
</evidence>
<keyword evidence="9" id="KW-0378">Hydrolase</keyword>
<dbReference type="NCBIfam" id="NF008669">
    <property type="entry name" value="PRK11670.1"/>
    <property type="match status" value="1"/>
</dbReference>
<dbReference type="AlphaFoldDB" id="A0A5J6WWW7"/>
<evidence type="ECO:0000256" key="7">
    <source>
        <dbReference type="ARBA" id="ARBA00023014"/>
    </source>
</evidence>
<dbReference type="FunFam" id="3.40.50.300:FF:000418">
    <property type="entry name" value="Iron-sulfur cluster carrier protein"/>
    <property type="match status" value="1"/>
</dbReference>
<organism evidence="11 12">
    <name type="scientific">Aeromonas simiae</name>
    <dbReference type="NCBI Taxonomy" id="218936"/>
    <lineage>
        <taxon>Bacteria</taxon>
        <taxon>Pseudomonadati</taxon>
        <taxon>Pseudomonadota</taxon>
        <taxon>Gammaproteobacteria</taxon>
        <taxon>Aeromonadales</taxon>
        <taxon>Aeromonadaceae</taxon>
        <taxon>Aeromonas</taxon>
    </lineage>
</organism>
<evidence type="ECO:0000313" key="11">
    <source>
        <dbReference type="EMBL" id="QFI54657.1"/>
    </source>
</evidence>
<comment type="subunit">
    <text evidence="9">Homodimer.</text>
</comment>
<dbReference type="Gene3D" id="3.40.50.300">
    <property type="entry name" value="P-loop containing nucleotide triphosphate hydrolases"/>
    <property type="match status" value="1"/>
</dbReference>
<dbReference type="GO" id="GO:0005524">
    <property type="term" value="F:ATP binding"/>
    <property type="evidence" value="ECO:0007669"/>
    <property type="project" value="UniProtKB-UniRule"/>
</dbReference>
<dbReference type="InterPro" id="IPR044304">
    <property type="entry name" value="NUBPL-like"/>
</dbReference>
<sequence length="400" mass="43307">MLPEIGRICLASPLDRAEERLHYYAREHIYQTQPPKSGEQRVMDAVKRILAEFKPKSWGADLMAAHVISGLSLEQGELTISISLPFAGTGWLESMKEECEPRLRQLEGVQHIEWQIACDVAAMPRAGNLPAVQGVRNILVVASGKGGVGKSTTAVNLALALKSEGARVALLDADIYGPSVPIMTGTQSQRPVSYDGKLMEPVMACGIGCNSIGYLVDEQDATIWRGPMASKALSQILHETRWGEVDYLVVDMPPGTGDIQLTMAQQVPTSGALIVTTPQDVALADARKGVAMFNKVGVPVLGVVENMSYHICSACGHHEPLFGTGGGQKMAEQYGISLLGQLPLHIDIRQHMDDGCPIVFRSPDHQLSESYRKLARNVAAALYFSGKPVATPLFTRQLDE</sequence>
<dbReference type="InterPro" id="IPR019591">
    <property type="entry name" value="Mrp/NBP35_ATP-bd"/>
</dbReference>
<dbReference type="GO" id="GO:0051539">
    <property type="term" value="F:4 iron, 4 sulfur cluster binding"/>
    <property type="evidence" value="ECO:0007669"/>
    <property type="project" value="TreeGrafter"/>
</dbReference>
<evidence type="ECO:0000256" key="8">
    <source>
        <dbReference type="ARBA" id="ARBA00024036"/>
    </source>
</evidence>
<feature type="binding site" evidence="9">
    <location>
        <begin position="144"/>
        <end position="151"/>
    </location>
    <ligand>
        <name>ATP</name>
        <dbReference type="ChEBI" id="CHEBI:30616"/>
    </ligand>
</feature>
<evidence type="ECO:0000256" key="3">
    <source>
        <dbReference type="ARBA" id="ARBA00022723"/>
    </source>
</evidence>
<dbReference type="HAMAP" id="MF_02040">
    <property type="entry name" value="Mrp_NBP35"/>
    <property type="match status" value="1"/>
</dbReference>
<dbReference type="InterPro" id="IPR027417">
    <property type="entry name" value="P-loop_NTPase"/>
</dbReference>
<comment type="similarity">
    <text evidence="2">In the C-terminal section; belongs to the Mrp/NBP35 ATP-binding proteins family.</text>
</comment>
<keyword evidence="3 9" id="KW-0479">Metal-binding</keyword>
<dbReference type="Pfam" id="PF01883">
    <property type="entry name" value="FeS_assembly_P"/>
    <property type="match status" value="1"/>
</dbReference>
<evidence type="ECO:0000256" key="1">
    <source>
        <dbReference type="ARBA" id="ARBA00007352"/>
    </source>
</evidence>
<keyword evidence="7 9" id="KW-0411">Iron-sulfur</keyword>
<dbReference type="InterPro" id="IPR000808">
    <property type="entry name" value="Mrp-like_CS"/>
</dbReference>
<keyword evidence="6 9" id="KW-0408">Iron</keyword>
<dbReference type="InterPro" id="IPR002744">
    <property type="entry name" value="MIP18-like"/>
</dbReference>
<dbReference type="PROSITE" id="PS01215">
    <property type="entry name" value="MRP"/>
    <property type="match status" value="1"/>
</dbReference>
<evidence type="ECO:0000259" key="10">
    <source>
        <dbReference type="Pfam" id="PF01883"/>
    </source>
</evidence>
<dbReference type="GO" id="GO:0046872">
    <property type="term" value="F:metal ion binding"/>
    <property type="evidence" value="ECO:0007669"/>
    <property type="project" value="UniProtKB-KW"/>
</dbReference>
<name>A0A5J6WWW7_9GAMM</name>
<protein>
    <recommendedName>
        <fullName evidence="9">Iron-sulfur cluster carrier protein</fullName>
    </recommendedName>
</protein>
<gene>
    <name evidence="11" type="primary">apbC</name>
    <name evidence="11" type="ORF">FE240_08095</name>
</gene>
<dbReference type="CDD" id="cd02037">
    <property type="entry name" value="Mrp_NBP35"/>
    <property type="match status" value="1"/>
</dbReference>
<dbReference type="GO" id="GO:0005829">
    <property type="term" value="C:cytosol"/>
    <property type="evidence" value="ECO:0007669"/>
    <property type="project" value="TreeGrafter"/>
</dbReference>
<evidence type="ECO:0000256" key="6">
    <source>
        <dbReference type="ARBA" id="ARBA00023004"/>
    </source>
</evidence>
<evidence type="ECO:0000256" key="2">
    <source>
        <dbReference type="ARBA" id="ARBA00008205"/>
    </source>
</evidence>
<proteinExistence type="inferred from homology"/>